<dbReference type="GO" id="GO:0008081">
    <property type="term" value="F:phosphoric diester hydrolase activity"/>
    <property type="evidence" value="ECO:0007669"/>
    <property type="project" value="InterPro"/>
</dbReference>
<dbReference type="PANTHER" id="PTHR46211">
    <property type="entry name" value="GLYCEROPHOSPHORYL DIESTER PHOSPHODIESTERASE"/>
    <property type="match status" value="1"/>
</dbReference>
<dbReference type="InterPro" id="IPR017946">
    <property type="entry name" value="PLC-like_Pdiesterase_TIM-brl"/>
</dbReference>
<accession>A0A3S4BU92</accession>
<evidence type="ECO:0000313" key="3">
    <source>
        <dbReference type="Proteomes" id="UP000289200"/>
    </source>
</evidence>
<dbReference type="RefSeq" id="WP_129607627.1">
    <property type="nucleotide sequence ID" value="NZ_UWOC01000029.1"/>
</dbReference>
<dbReference type="Pfam" id="PF03009">
    <property type="entry name" value="GDPD"/>
    <property type="match status" value="1"/>
</dbReference>
<dbReference type="GO" id="GO:0006629">
    <property type="term" value="P:lipid metabolic process"/>
    <property type="evidence" value="ECO:0007669"/>
    <property type="project" value="InterPro"/>
</dbReference>
<protein>
    <submittedName>
        <fullName evidence="2">Glycerophosphodiester phosphodiesterase 1</fullName>
    </submittedName>
</protein>
<dbReference type="PROSITE" id="PS51704">
    <property type="entry name" value="GP_PDE"/>
    <property type="match status" value="1"/>
</dbReference>
<proteinExistence type="predicted"/>
<dbReference type="PANTHER" id="PTHR46211:SF1">
    <property type="entry name" value="GLYCEROPHOSPHODIESTER PHOSPHODIESTERASE, CYTOPLASMIC"/>
    <property type="match status" value="1"/>
</dbReference>
<name>A0A3S4BU92_9BRAD</name>
<feature type="domain" description="GP-PDE" evidence="1">
    <location>
        <begin position="24"/>
        <end position="259"/>
    </location>
</feature>
<dbReference type="SUPFAM" id="SSF51695">
    <property type="entry name" value="PLC-like phosphodiesterases"/>
    <property type="match status" value="1"/>
</dbReference>
<dbReference type="EMBL" id="UWOC01000029">
    <property type="protein sequence ID" value="VCU07414.1"/>
    <property type="molecule type" value="Genomic_DNA"/>
</dbReference>
<keyword evidence="3" id="KW-1185">Reference proteome</keyword>
<sequence length="259" mass="27404">MSGRRTGGLATSGLAASGLDWLVERPIAHRGLHDAAAGLVENSAAAVAAALEAGYGIEVDLQRSRDGDAMVHHDDRLGRLVEGSEPLADLTSAALQARRFHAGGEPMMTLAGLLDRVDGRVPLLLEIKSRFDGDLRLARRVAALVSARPARVAVMSFDPAVVAALAAAMPAVPHGLVGQSRRRAAAGHDPAPSRLALAAATLRAAPRFLAWNVDDLRTWPPRLARALGRPVLTWTVRSEAVRRRALAGADQVIFEGFRA</sequence>
<dbReference type="Gene3D" id="3.20.20.190">
    <property type="entry name" value="Phosphatidylinositol (PI) phosphodiesterase"/>
    <property type="match status" value="1"/>
</dbReference>
<organism evidence="2 3">
    <name type="scientific">Rhodoplanes serenus</name>
    <dbReference type="NCBI Taxonomy" id="200615"/>
    <lineage>
        <taxon>Bacteria</taxon>
        <taxon>Pseudomonadati</taxon>
        <taxon>Pseudomonadota</taxon>
        <taxon>Alphaproteobacteria</taxon>
        <taxon>Hyphomicrobiales</taxon>
        <taxon>Nitrobacteraceae</taxon>
        <taxon>Rhodoplanes</taxon>
    </lineage>
</organism>
<dbReference type="Proteomes" id="UP000289200">
    <property type="component" value="Unassembled WGS sequence"/>
</dbReference>
<dbReference type="AlphaFoldDB" id="A0A3S4BU92"/>
<reference evidence="3" key="1">
    <citation type="submission" date="2018-10" db="EMBL/GenBank/DDBJ databases">
        <authorList>
            <person name="Peiro R."/>
            <person name="Begona"/>
            <person name="Cbmso G."/>
            <person name="Lopez M."/>
            <person name="Gonzalez S."/>
            <person name="Sacristan E."/>
            <person name="Castillo E."/>
        </authorList>
    </citation>
    <scope>NUCLEOTIDE SEQUENCE [LARGE SCALE GENOMIC DNA]</scope>
</reference>
<evidence type="ECO:0000313" key="2">
    <source>
        <dbReference type="EMBL" id="VCU07414.1"/>
    </source>
</evidence>
<dbReference type="OrthoDB" id="384721at2"/>
<gene>
    <name evidence="2" type="primary">glpQ1</name>
    <name evidence="2" type="ORF">RHODGE_RHODGE_00510</name>
</gene>
<dbReference type="InterPro" id="IPR030395">
    <property type="entry name" value="GP_PDE_dom"/>
</dbReference>
<evidence type="ECO:0000259" key="1">
    <source>
        <dbReference type="PROSITE" id="PS51704"/>
    </source>
</evidence>
<comment type="caution">
    <text evidence="2">The sequence shown here is derived from an EMBL/GenBank/DDBJ whole genome shotgun (WGS) entry which is preliminary data.</text>
</comment>